<dbReference type="Proteomes" id="UP001046870">
    <property type="component" value="Chromosome 25"/>
</dbReference>
<name>A0A9D3PDA6_MEGAT</name>
<sequence>MGASRGGSVAQWYIMGSDSRSASEDQNVTVAVRHARGVQLSYPSAGSAPAWPMTSLQLRRTCTVAVCGRQRKVTSGNRRLGTSPHLTRDEKERLKNISVCFTRIPT</sequence>
<organism evidence="1 2">
    <name type="scientific">Megalops atlanticus</name>
    <name type="common">Tarpon</name>
    <name type="synonym">Clupea gigantea</name>
    <dbReference type="NCBI Taxonomy" id="7932"/>
    <lineage>
        <taxon>Eukaryota</taxon>
        <taxon>Metazoa</taxon>
        <taxon>Chordata</taxon>
        <taxon>Craniata</taxon>
        <taxon>Vertebrata</taxon>
        <taxon>Euteleostomi</taxon>
        <taxon>Actinopterygii</taxon>
        <taxon>Neopterygii</taxon>
        <taxon>Teleostei</taxon>
        <taxon>Elopiformes</taxon>
        <taxon>Megalopidae</taxon>
        <taxon>Megalops</taxon>
    </lineage>
</organism>
<comment type="caution">
    <text evidence="1">The sequence shown here is derived from an EMBL/GenBank/DDBJ whole genome shotgun (WGS) entry which is preliminary data.</text>
</comment>
<evidence type="ECO:0000313" key="1">
    <source>
        <dbReference type="EMBL" id="KAG7454646.1"/>
    </source>
</evidence>
<accession>A0A9D3PDA6</accession>
<gene>
    <name evidence="1" type="ORF">MATL_G00261970</name>
</gene>
<evidence type="ECO:0000313" key="2">
    <source>
        <dbReference type="Proteomes" id="UP001046870"/>
    </source>
</evidence>
<proteinExistence type="predicted"/>
<keyword evidence="2" id="KW-1185">Reference proteome</keyword>
<dbReference type="EMBL" id="JAFDVH010000025">
    <property type="protein sequence ID" value="KAG7454646.1"/>
    <property type="molecule type" value="Genomic_DNA"/>
</dbReference>
<protein>
    <submittedName>
        <fullName evidence="1">Uncharacterized protein</fullName>
    </submittedName>
</protein>
<dbReference type="AlphaFoldDB" id="A0A9D3PDA6"/>
<reference evidence="1" key="1">
    <citation type="submission" date="2021-01" db="EMBL/GenBank/DDBJ databases">
        <authorList>
            <person name="Zahm M."/>
            <person name="Roques C."/>
            <person name="Cabau C."/>
            <person name="Klopp C."/>
            <person name="Donnadieu C."/>
            <person name="Jouanno E."/>
            <person name="Lampietro C."/>
            <person name="Louis A."/>
            <person name="Herpin A."/>
            <person name="Echchiki A."/>
            <person name="Berthelot C."/>
            <person name="Parey E."/>
            <person name="Roest-Crollius H."/>
            <person name="Braasch I."/>
            <person name="Postlethwait J."/>
            <person name="Bobe J."/>
            <person name="Montfort J."/>
            <person name="Bouchez O."/>
            <person name="Begum T."/>
            <person name="Mejri S."/>
            <person name="Adams A."/>
            <person name="Chen W.-J."/>
            <person name="Guiguen Y."/>
        </authorList>
    </citation>
    <scope>NUCLEOTIDE SEQUENCE</scope>
    <source>
        <strain evidence="1">YG-15Mar2019-1</strain>
        <tissue evidence="1">Brain</tissue>
    </source>
</reference>